<keyword evidence="2" id="KW-1185">Reference proteome</keyword>
<evidence type="ECO:0000313" key="2">
    <source>
        <dbReference type="Proteomes" id="UP001055453"/>
    </source>
</evidence>
<dbReference type="Proteomes" id="UP001055453">
    <property type="component" value="Plasmid pANSO36C"/>
</dbReference>
<name>A0ABM7ZCE1_NOSCO</name>
<geneLocation type="plasmid" evidence="1 2">
    <name>pANSO36C</name>
</geneLocation>
<gene>
    <name evidence="1" type="ORF">ANSO36C_67850</name>
</gene>
<protein>
    <submittedName>
        <fullName evidence="1">Uncharacterized protein</fullName>
    </submittedName>
</protein>
<evidence type="ECO:0000313" key="1">
    <source>
        <dbReference type="EMBL" id="BDI20983.1"/>
    </source>
</evidence>
<organism evidence="1 2">
    <name type="scientific">Nostoc cf. commune SO-36</name>
    <dbReference type="NCBI Taxonomy" id="449208"/>
    <lineage>
        <taxon>Bacteria</taxon>
        <taxon>Bacillati</taxon>
        <taxon>Cyanobacteriota</taxon>
        <taxon>Cyanophyceae</taxon>
        <taxon>Nostocales</taxon>
        <taxon>Nostocaceae</taxon>
        <taxon>Nostoc</taxon>
    </lineage>
</organism>
<reference evidence="1" key="1">
    <citation type="submission" date="2022-04" db="EMBL/GenBank/DDBJ databases">
        <title>Complete genome sequence of a cyanobacterium, Nostoc sp. SO-36, isolated in Antarctica.</title>
        <authorList>
            <person name="Kanesaki Y."/>
            <person name="Effendi D."/>
            <person name="Sakamoto T."/>
            <person name="Ohtani S."/>
            <person name="Awai K."/>
        </authorList>
    </citation>
    <scope>NUCLEOTIDE SEQUENCE</scope>
    <source>
        <strain evidence="1">SO-36</strain>
        <plasmid evidence="1">pANSO36C</plasmid>
    </source>
</reference>
<accession>A0ABM7ZCE1</accession>
<dbReference type="EMBL" id="AP025735">
    <property type="protein sequence ID" value="BDI20983.1"/>
    <property type="molecule type" value="Genomic_DNA"/>
</dbReference>
<sequence length="146" mass="16523">MQCTQQSNSVNCPSCESPLITLNNGCGVCGWTPENFLEESEPQPETVRKPKGRQRKGCLYRYIENKKLKNGSIASYPRVIGHREQGNPTHWRWGFNWEEKIDGEWKGRSIGSVPVGAVPMIQSMQREGASLEEIIGFIRRAKSKKS</sequence>
<proteinExistence type="predicted"/>
<keyword evidence="1" id="KW-0614">Plasmid</keyword>